<dbReference type="Gene3D" id="3.30.160.170">
    <property type="entry name" value="FlaG-like"/>
    <property type="match status" value="1"/>
</dbReference>
<gene>
    <name evidence="1" type="ORF">JYB87_13370</name>
</gene>
<dbReference type="Proteomes" id="UP000662770">
    <property type="component" value="Chromosome"/>
</dbReference>
<dbReference type="InterPro" id="IPR005186">
    <property type="entry name" value="FlaG"/>
</dbReference>
<protein>
    <submittedName>
        <fullName evidence="1">Flagellar protein FlaG</fullName>
    </submittedName>
</protein>
<reference evidence="1 2" key="1">
    <citation type="submission" date="2021-03" db="EMBL/GenBank/DDBJ databases">
        <title>Novel species identification of genus Shewanella.</title>
        <authorList>
            <person name="Liu G."/>
            <person name="Zhang Q."/>
        </authorList>
    </citation>
    <scope>NUCLEOTIDE SEQUENCE [LARGE SCALE GENOMIC DNA]</scope>
    <source>
        <strain evidence="1 2">FJAT-51800</strain>
    </source>
</reference>
<name>A0ABX7QX17_9GAMM</name>
<dbReference type="Pfam" id="PF03646">
    <property type="entry name" value="FlaG"/>
    <property type="match status" value="1"/>
</dbReference>
<organism evidence="1 2">
    <name type="scientific">Shewanella avicenniae</name>
    <dbReference type="NCBI Taxonomy" id="2814294"/>
    <lineage>
        <taxon>Bacteria</taxon>
        <taxon>Pseudomonadati</taxon>
        <taxon>Pseudomonadota</taxon>
        <taxon>Gammaproteobacteria</taxon>
        <taxon>Alteromonadales</taxon>
        <taxon>Shewanellaceae</taxon>
        <taxon>Shewanella</taxon>
    </lineage>
</organism>
<dbReference type="InterPro" id="IPR035924">
    <property type="entry name" value="FlaG-like_sf"/>
</dbReference>
<keyword evidence="2" id="KW-1185">Reference proteome</keyword>
<evidence type="ECO:0000313" key="1">
    <source>
        <dbReference type="EMBL" id="QSX35515.1"/>
    </source>
</evidence>
<evidence type="ECO:0000313" key="2">
    <source>
        <dbReference type="Proteomes" id="UP000662770"/>
    </source>
</evidence>
<keyword evidence="1" id="KW-0966">Cell projection</keyword>
<accession>A0ABX7QX17</accession>
<keyword evidence="1" id="KW-0282">Flagellum</keyword>
<proteinExistence type="predicted"/>
<sequence>MQPMVSSAAAANKPVAADVAPNGVAAKSVQPINAGANIAANPEITQAVNNAESANSQDAQAELSQVALDLTETMSMMKKGLEFKVAEQDGQPVVSVVDVDSGDVIRQIPSEEALKLAEKMSEVAGLLMKTEA</sequence>
<dbReference type="SUPFAM" id="SSF160214">
    <property type="entry name" value="FlaG-like"/>
    <property type="match status" value="1"/>
</dbReference>
<keyword evidence="1" id="KW-0969">Cilium</keyword>
<dbReference type="PANTHER" id="PTHR37166">
    <property type="entry name" value="PROTEIN FLAG"/>
    <property type="match status" value="1"/>
</dbReference>
<dbReference type="PANTHER" id="PTHR37166:SF1">
    <property type="entry name" value="PROTEIN FLAG"/>
    <property type="match status" value="1"/>
</dbReference>
<dbReference type="EMBL" id="CP071503">
    <property type="protein sequence ID" value="QSX35515.1"/>
    <property type="molecule type" value="Genomic_DNA"/>
</dbReference>